<proteinExistence type="predicted"/>
<sequence length="83" mass="9373">MCLPGHLQIALTDNESIGGETCASTERRTCVLRMWPYNPLRVKLVGQWYQRPGLCKVLTASVASCIHIQYGFFLAVGNAWMHY</sequence>
<dbReference type="EMBL" id="CCYD01003042">
    <property type="protein sequence ID" value="CEG49129.1"/>
    <property type="molecule type" value="Genomic_DNA"/>
</dbReference>
<name>A0A0P1B499_PLAHL</name>
<reference evidence="2" key="1">
    <citation type="submission" date="2014-09" db="EMBL/GenBank/DDBJ databases">
        <authorList>
            <person name="Sharma Rahul"/>
            <person name="Thines Marco"/>
        </authorList>
    </citation>
    <scope>NUCLEOTIDE SEQUENCE [LARGE SCALE GENOMIC DNA]</scope>
</reference>
<evidence type="ECO:0000313" key="2">
    <source>
        <dbReference type="Proteomes" id="UP000054928"/>
    </source>
</evidence>
<dbReference type="RefSeq" id="XP_024585498.1">
    <property type="nucleotide sequence ID" value="XM_024720284.1"/>
</dbReference>
<accession>A0A0P1B499</accession>
<protein>
    <submittedName>
        <fullName evidence="1">Uncharacterized protein</fullName>
    </submittedName>
</protein>
<dbReference type="GeneID" id="36401964"/>
<keyword evidence="2" id="KW-1185">Reference proteome</keyword>
<evidence type="ECO:0000313" key="1">
    <source>
        <dbReference type="EMBL" id="CEG49129.1"/>
    </source>
</evidence>
<dbReference type="AlphaFoldDB" id="A0A0P1B499"/>
<dbReference type="Proteomes" id="UP000054928">
    <property type="component" value="Unassembled WGS sequence"/>
</dbReference>
<organism evidence="1 2">
    <name type="scientific">Plasmopara halstedii</name>
    <name type="common">Downy mildew of sunflower</name>
    <dbReference type="NCBI Taxonomy" id="4781"/>
    <lineage>
        <taxon>Eukaryota</taxon>
        <taxon>Sar</taxon>
        <taxon>Stramenopiles</taxon>
        <taxon>Oomycota</taxon>
        <taxon>Peronosporomycetes</taxon>
        <taxon>Peronosporales</taxon>
        <taxon>Peronosporaceae</taxon>
        <taxon>Plasmopara</taxon>
    </lineage>
</organism>